<dbReference type="AlphaFoldDB" id="A0A6A6R0A4"/>
<evidence type="ECO:0000313" key="3">
    <source>
        <dbReference type="Proteomes" id="UP000799750"/>
    </source>
</evidence>
<feature type="region of interest" description="Disordered" evidence="1">
    <location>
        <begin position="44"/>
        <end position="95"/>
    </location>
</feature>
<dbReference type="EMBL" id="MU004186">
    <property type="protein sequence ID" value="KAF2497674.1"/>
    <property type="molecule type" value="Genomic_DNA"/>
</dbReference>
<evidence type="ECO:0000313" key="2">
    <source>
        <dbReference type="EMBL" id="KAF2497674.1"/>
    </source>
</evidence>
<evidence type="ECO:0000256" key="1">
    <source>
        <dbReference type="SAM" id="MobiDB-lite"/>
    </source>
</evidence>
<name>A0A6A6R0A4_9PEZI</name>
<organism evidence="2 3">
    <name type="scientific">Lophium mytilinum</name>
    <dbReference type="NCBI Taxonomy" id="390894"/>
    <lineage>
        <taxon>Eukaryota</taxon>
        <taxon>Fungi</taxon>
        <taxon>Dikarya</taxon>
        <taxon>Ascomycota</taxon>
        <taxon>Pezizomycotina</taxon>
        <taxon>Dothideomycetes</taxon>
        <taxon>Pleosporomycetidae</taxon>
        <taxon>Mytilinidiales</taxon>
        <taxon>Mytilinidiaceae</taxon>
        <taxon>Lophium</taxon>
    </lineage>
</organism>
<accession>A0A6A6R0A4</accession>
<gene>
    <name evidence="2" type="ORF">BU16DRAFT_320932</name>
</gene>
<protein>
    <submittedName>
        <fullName evidence="2">Uncharacterized protein</fullName>
    </submittedName>
</protein>
<reference evidence="2" key="1">
    <citation type="journal article" date="2020" name="Stud. Mycol.">
        <title>101 Dothideomycetes genomes: a test case for predicting lifestyles and emergence of pathogens.</title>
        <authorList>
            <person name="Haridas S."/>
            <person name="Albert R."/>
            <person name="Binder M."/>
            <person name="Bloem J."/>
            <person name="Labutti K."/>
            <person name="Salamov A."/>
            <person name="Andreopoulos B."/>
            <person name="Baker S."/>
            <person name="Barry K."/>
            <person name="Bills G."/>
            <person name="Bluhm B."/>
            <person name="Cannon C."/>
            <person name="Castanera R."/>
            <person name="Culley D."/>
            <person name="Daum C."/>
            <person name="Ezra D."/>
            <person name="Gonzalez J."/>
            <person name="Henrissat B."/>
            <person name="Kuo A."/>
            <person name="Liang C."/>
            <person name="Lipzen A."/>
            <person name="Lutzoni F."/>
            <person name="Magnuson J."/>
            <person name="Mondo S."/>
            <person name="Nolan M."/>
            <person name="Ohm R."/>
            <person name="Pangilinan J."/>
            <person name="Park H.-J."/>
            <person name="Ramirez L."/>
            <person name="Alfaro M."/>
            <person name="Sun H."/>
            <person name="Tritt A."/>
            <person name="Yoshinaga Y."/>
            <person name="Zwiers L.-H."/>
            <person name="Turgeon B."/>
            <person name="Goodwin S."/>
            <person name="Spatafora J."/>
            <person name="Crous P."/>
            <person name="Grigoriev I."/>
        </authorList>
    </citation>
    <scope>NUCLEOTIDE SEQUENCE</scope>
    <source>
        <strain evidence="2">CBS 269.34</strain>
    </source>
</reference>
<sequence length="95" mass="10109">MLEILSLSSSYRPKSLHYRLYVLQEPGAGRIRPEGHPVRATASAILDSGAPNSSTSESSKHTKSPIQTPPEDMGVSPATCSTALPEGRLADRHGV</sequence>
<dbReference type="Proteomes" id="UP000799750">
    <property type="component" value="Unassembled WGS sequence"/>
</dbReference>
<proteinExistence type="predicted"/>
<keyword evidence="3" id="KW-1185">Reference proteome</keyword>